<evidence type="ECO:0000313" key="2">
    <source>
        <dbReference type="EMBL" id="EEZ39038.1"/>
    </source>
</evidence>
<organism evidence="2 3">
    <name type="scientific">Photobacterium damselae subsp. damselae CIP 102761</name>
    <dbReference type="NCBI Taxonomy" id="675817"/>
    <lineage>
        <taxon>Bacteria</taxon>
        <taxon>Pseudomonadati</taxon>
        <taxon>Pseudomonadota</taxon>
        <taxon>Gammaproteobacteria</taxon>
        <taxon>Vibrionales</taxon>
        <taxon>Vibrionaceae</taxon>
        <taxon>Photobacterium</taxon>
    </lineage>
</organism>
<reference evidence="2 3" key="1">
    <citation type="submission" date="2009-11" db="EMBL/GenBank/DDBJ databases">
        <authorList>
            <consortium name="Los Alamos National Laboratory (LANL)"/>
            <consortium name="National Microbial Pathogen Data Resource (NMPDR)"/>
            <person name="Munk A.C."/>
            <person name="Tapia R."/>
            <person name="Green L."/>
            <person name="Rogers Y."/>
            <person name="Detter J.C."/>
            <person name="Bruce D."/>
            <person name="Brettin T.S."/>
            <person name="Colwell R."/>
            <person name="Huq A."/>
            <person name="Grim C.J."/>
            <person name="Hasan N.A."/>
            <person name="Vonstein V."/>
            <person name="Bartels D."/>
        </authorList>
    </citation>
    <scope>NUCLEOTIDE SEQUENCE [LARGE SCALE GENOMIC DNA]</scope>
    <source>
        <strain evidence="2 3">CIP 102761</strain>
    </source>
</reference>
<evidence type="ECO:0000313" key="3">
    <source>
        <dbReference type="Proteomes" id="UP000003579"/>
    </source>
</evidence>
<proteinExistence type="predicted"/>
<accession>D0Z5B6</accession>
<gene>
    <name evidence="2" type="ORF">VDA_000023</name>
</gene>
<sequence>MKILLIALYLFPSLAFSATVTISRGDTYTAVIPISVNKTNIYPYSNNRHAGLCVGFGMNSGYYCELRKTYDKDGIHLSIDNANGQIESTLSGLVTLTIDNGIATCGPDSKGCGIGSPWPIYSIFREQFTNNPSTPYNASINLNTVKISSAKDAIPGKHIVPVGVAVIERGYGWRVTNKNLEVVVRDVTCTLSDNSINIGTIVPGQSVTKKINLKPTCDSFLAGASWRYSNLYGNENTNLDNVSIKVKNDKNEIVNSDTPYTNVNELNDLSVEVNAKSNAEGGKLNVPLRFTLTYS</sequence>
<dbReference type="RefSeq" id="WP_005307047.1">
    <property type="nucleotide sequence ID" value="NZ_ADBS01000005.1"/>
</dbReference>
<keyword evidence="1" id="KW-0732">Signal</keyword>
<dbReference type="eggNOG" id="ENOG5031PG0">
    <property type="taxonomic scope" value="Bacteria"/>
</dbReference>
<name>D0Z5B6_PHODD</name>
<feature type="chain" id="PRO_5003019450" description="Adhesin" evidence="1">
    <location>
        <begin position="18"/>
        <end position="295"/>
    </location>
</feature>
<dbReference type="AlphaFoldDB" id="D0Z5B6"/>
<evidence type="ECO:0008006" key="4">
    <source>
        <dbReference type="Google" id="ProtNLM"/>
    </source>
</evidence>
<keyword evidence="3" id="KW-1185">Reference proteome</keyword>
<dbReference type="Proteomes" id="UP000003579">
    <property type="component" value="Unassembled WGS sequence"/>
</dbReference>
<protein>
    <recommendedName>
        <fullName evidence="4">Adhesin</fullName>
    </recommendedName>
</protein>
<evidence type="ECO:0000256" key="1">
    <source>
        <dbReference type="SAM" id="SignalP"/>
    </source>
</evidence>
<dbReference type="EMBL" id="ADBS01000005">
    <property type="protein sequence ID" value="EEZ39038.1"/>
    <property type="molecule type" value="Genomic_DNA"/>
</dbReference>
<feature type="signal peptide" evidence="1">
    <location>
        <begin position="1"/>
        <end position="17"/>
    </location>
</feature>